<reference evidence="1" key="1">
    <citation type="submission" date="2023-10" db="EMBL/GenBank/DDBJ databases">
        <title>Amphibacter perezi, gen. nov., sp. nov. a novel taxa of the family Comamonadaceae, class Betaproteobacteria isolated from the skin microbiota of Pelophylax perezi from different populations.</title>
        <authorList>
            <person name="Costa S."/>
            <person name="Proenca D.N."/>
            <person name="Lopes I."/>
            <person name="Morais P.V."/>
        </authorList>
    </citation>
    <scope>NUCLEOTIDE SEQUENCE</scope>
    <source>
        <strain evidence="1">SL12-8</strain>
    </source>
</reference>
<gene>
    <name evidence="1" type="ORF">RV045_11870</name>
</gene>
<name>A0ACC6P4J4_9BURK</name>
<sequence>MPDVELILVAALDRSGGLGVNNSLLCHLPGDLRHFRQLTRGQGVLMGARTWDSLPAAFRPLPQRHNLVLSHKPAPEGLAATPQQALAQISPERPHTTAWLPGWAEAIALARALSLSQLWVIGGADIYRQALPHATQLWLTRIDHVFEAADAFFPPLDGLPFECTQRRPGPDDADWPYQFEHWVRHGPAPDLSAL</sequence>
<keyword evidence="1" id="KW-0560">Oxidoreductase</keyword>
<proteinExistence type="predicted"/>
<dbReference type="EC" id="1.5.1.3" evidence="1"/>
<dbReference type="EMBL" id="JAWDIE010000020">
    <property type="protein sequence ID" value="MEJ7139119.1"/>
    <property type="molecule type" value="Genomic_DNA"/>
</dbReference>
<comment type="caution">
    <text evidence="1">The sequence shown here is derived from an EMBL/GenBank/DDBJ whole genome shotgun (WGS) entry which is preliminary data.</text>
</comment>
<evidence type="ECO:0000313" key="2">
    <source>
        <dbReference type="Proteomes" id="UP001364695"/>
    </source>
</evidence>
<organism evidence="1 2">
    <name type="scientific">Amphibiibacter pelophylacis</name>
    <dbReference type="NCBI Taxonomy" id="1799477"/>
    <lineage>
        <taxon>Bacteria</taxon>
        <taxon>Pseudomonadati</taxon>
        <taxon>Pseudomonadota</taxon>
        <taxon>Betaproteobacteria</taxon>
        <taxon>Burkholderiales</taxon>
        <taxon>Sphaerotilaceae</taxon>
        <taxon>Amphibiibacter</taxon>
    </lineage>
</organism>
<keyword evidence="2" id="KW-1185">Reference proteome</keyword>
<accession>A0ACC6P4J4</accession>
<protein>
    <submittedName>
        <fullName evidence="1">Dihydrofolate reductase</fullName>
        <ecNumber evidence="1">1.5.1.3</ecNumber>
    </submittedName>
</protein>
<evidence type="ECO:0000313" key="1">
    <source>
        <dbReference type="EMBL" id="MEJ7139119.1"/>
    </source>
</evidence>
<dbReference type="Proteomes" id="UP001364695">
    <property type="component" value="Unassembled WGS sequence"/>
</dbReference>